<reference evidence="3" key="1">
    <citation type="submission" date="2016-10" db="EMBL/GenBank/DDBJ databases">
        <authorList>
            <person name="de Groot N.N."/>
        </authorList>
    </citation>
    <scope>NUCLEOTIDE SEQUENCE [LARGE SCALE GENOMIC DNA]</scope>
    <source>
        <strain evidence="3">CDM_6</strain>
    </source>
</reference>
<dbReference type="SUPFAM" id="SSF53335">
    <property type="entry name" value="S-adenosyl-L-methionine-dependent methyltransferases"/>
    <property type="match status" value="1"/>
</dbReference>
<evidence type="ECO:0000313" key="5">
    <source>
        <dbReference type="Proteomes" id="UP000324021"/>
    </source>
</evidence>
<accession>A0A1G6QFR3</accession>
<dbReference type="Pfam" id="PF08241">
    <property type="entry name" value="Methyltransf_11"/>
    <property type="match status" value="1"/>
</dbReference>
<dbReference type="Proteomes" id="UP000199320">
    <property type="component" value="Unassembled WGS sequence"/>
</dbReference>
<keyword evidence="4" id="KW-1185">Reference proteome</keyword>
<dbReference type="GO" id="GO:0032259">
    <property type="term" value="P:methylation"/>
    <property type="evidence" value="ECO:0007669"/>
    <property type="project" value="UniProtKB-KW"/>
</dbReference>
<dbReference type="EMBL" id="FMZP01000009">
    <property type="protein sequence ID" value="SDC90495.1"/>
    <property type="molecule type" value="Genomic_DNA"/>
</dbReference>
<keyword evidence="2" id="KW-0808">Transferase</keyword>
<evidence type="ECO:0000313" key="3">
    <source>
        <dbReference type="EMBL" id="SET45614.1"/>
    </source>
</evidence>
<sequence length="226" mass="25119">MADCDRRHATDSDLFAALYDRLPDRFVIGPHREYLVADLSGPVLDLGAGTGAMIPYVDDVADGGLEYHAIEPDPKMRRRATRKAEAADVQVHLRDARGESLPYADNSFDTVLSSLVFCTIPGFNAALDEVARVLRPGGELRFLEHVRNDGWRARAQDALTPLWSRAAGGCQLNRETVARFVDHDAFEVLDVERANVGVFPATPIVRGRLRRRQPPDRSLLSSLMRD</sequence>
<dbReference type="InterPro" id="IPR052356">
    <property type="entry name" value="Thiol_S-MT"/>
</dbReference>
<evidence type="ECO:0000313" key="2">
    <source>
        <dbReference type="EMBL" id="SDC90495.1"/>
    </source>
</evidence>
<dbReference type="STRING" id="392421.SAMN04488694_1077"/>
<dbReference type="InterPro" id="IPR029063">
    <property type="entry name" value="SAM-dependent_MTases_sf"/>
</dbReference>
<dbReference type="OrthoDB" id="147504at2157"/>
<dbReference type="InterPro" id="IPR013216">
    <property type="entry name" value="Methyltransf_11"/>
</dbReference>
<dbReference type="AlphaFoldDB" id="A0A1G6QFR3"/>
<dbReference type="PANTHER" id="PTHR45036:SF1">
    <property type="entry name" value="METHYLTRANSFERASE LIKE 7A"/>
    <property type="match status" value="1"/>
</dbReference>
<gene>
    <name evidence="3" type="ORF">SAMN04488694_1077</name>
    <name evidence="2" type="ORF">SAMN05192552_10096</name>
</gene>
<dbReference type="RefSeq" id="WP_092932125.1">
    <property type="nucleotide sequence ID" value="NZ_FMZP01000009.1"/>
</dbReference>
<dbReference type="CDD" id="cd02440">
    <property type="entry name" value="AdoMet_MTases"/>
    <property type="match status" value="1"/>
</dbReference>
<dbReference type="GO" id="GO:0008757">
    <property type="term" value="F:S-adenosylmethionine-dependent methyltransferase activity"/>
    <property type="evidence" value="ECO:0007669"/>
    <property type="project" value="InterPro"/>
</dbReference>
<feature type="domain" description="Methyltransferase type 11" evidence="1">
    <location>
        <begin position="44"/>
        <end position="141"/>
    </location>
</feature>
<protein>
    <submittedName>
        <fullName evidence="2">Methyltransferase domain-containing protein</fullName>
    </submittedName>
</protein>
<reference evidence="4 5" key="2">
    <citation type="submission" date="2016-10" db="EMBL/GenBank/DDBJ databases">
        <authorList>
            <person name="Varghese N."/>
            <person name="Submissions S."/>
        </authorList>
    </citation>
    <scope>NUCLEOTIDE SEQUENCE [LARGE SCALE GENOMIC DNA]</scope>
    <source>
        <strain evidence="2 5">CDM_1</strain>
        <strain evidence="4">CDM_6</strain>
    </source>
</reference>
<dbReference type="PANTHER" id="PTHR45036">
    <property type="entry name" value="METHYLTRANSFERASE LIKE 7B"/>
    <property type="match status" value="1"/>
</dbReference>
<dbReference type="Proteomes" id="UP000324021">
    <property type="component" value="Unassembled WGS sequence"/>
</dbReference>
<dbReference type="Gene3D" id="3.40.50.150">
    <property type="entry name" value="Vaccinia Virus protein VP39"/>
    <property type="match status" value="1"/>
</dbReference>
<proteinExistence type="predicted"/>
<evidence type="ECO:0000313" key="4">
    <source>
        <dbReference type="Proteomes" id="UP000199320"/>
    </source>
</evidence>
<dbReference type="EMBL" id="FOIC01000007">
    <property type="protein sequence ID" value="SET45614.1"/>
    <property type="molecule type" value="Genomic_DNA"/>
</dbReference>
<name>A0A1G6QFR3_9EURY</name>
<evidence type="ECO:0000259" key="1">
    <source>
        <dbReference type="Pfam" id="PF08241"/>
    </source>
</evidence>
<organism evidence="2 5">
    <name type="scientific">Natrinema hispanicum</name>
    <dbReference type="NCBI Taxonomy" id="392421"/>
    <lineage>
        <taxon>Archaea</taxon>
        <taxon>Methanobacteriati</taxon>
        <taxon>Methanobacteriota</taxon>
        <taxon>Stenosarchaea group</taxon>
        <taxon>Halobacteria</taxon>
        <taxon>Halobacteriales</taxon>
        <taxon>Natrialbaceae</taxon>
        <taxon>Natrinema</taxon>
    </lineage>
</organism>
<keyword evidence="2" id="KW-0489">Methyltransferase</keyword>